<accession>A0A5J9UJZ0</accession>
<sequence>MAERGGGGGQVGYLFRCRIPSFHRAGEGDGVRRIRRRRASLRRPPQALVSVELSYTRLPPQALVSVELSAAGLSAASPRLRRALLRPSPRRKPSSPSSSPSPVAPPQALVSVELFPSRGFSASPRLRRALPLPSRRQTSSPSSSPPPCRLPVVVPFSADQMDPAALEEEAPLNGDNTNNAAVAAAGNRLQVVVNLKKLFARLCHPLGQLFVSLGDFDGILDGLQRDYNTDNEEEVIEVEDAAAASCDRWWLRIFPLGRHCLVTDTAFGACLETIAGAMVTAVLTLNIYTATYFLAWAKDKSGCMVEPKPDYDLLSATGIPENVKIWLKIAAVALPFAFVPLTICISGMAKAAEKSGHGLGYVAGLVIGEVCYVMMLGGLMTVCMSDKSYKEVGAVILGLLASLLLIWGCVFKYPKVLRSCVYPRCCCPTYEEENLDLEAGGGGRAGGGHAGV</sequence>
<feature type="compositionally biased region" description="Basic residues" evidence="1">
    <location>
        <begin position="83"/>
        <end position="93"/>
    </location>
</feature>
<gene>
    <name evidence="3" type="ORF">EJB05_26104</name>
</gene>
<proteinExistence type="predicted"/>
<feature type="region of interest" description="Disordered" evidence="1">
    <location>
        <begin position="126"/>
        <end position="151"/>
    </location>
</feature>
<feature type="compositionally biased region" description="Low complexity" evidence="1">
    <location>
        <begin position="126"/>
        <end position="142"/>
    </location>
</feature>
<keyword evidence="4" id="KW-1185">Reference proteome</keyword>
<feature type="transmembrane region" description="Helical" evidence="2">
    <location>
        <begin position="392"/>
        <end position="411"/>
    </location>
</feature>
<dbReference type="AlphaFoldDB" id="A0A5J9UJZ0"/>
<feature type="transmembrane region" description="Helical" evidence="2">
    <location>
        <begin position="358"/>
        <end position="380"/>
    </location>
</feature>
<feature type="non-terminal residue" evidence="3">
    <location>
        <position position="1"/>
    </location>
</feature>
<feature type="transmembrane region" description="Helical" evidence="2">
    <location>
        <begin position="325"/>
        <end position="346"/>
    </location>
</feature>
<reference evidence="3 4" key="1">
    <citation type="journal article" date="2019" name="Sci. Rep.">
        <title>A high-quality genome of Eragrostis curvula grass provides insights into Poaceae evolution and supports new strategies to enhance forage quality.</title>
        <authorList>
            <person name="Carballo J."/>
            <person name="Santos B.A.C.M."/>
            <person name="Zappacosta D."/>
            <person name="Garbus I."/>
            <person name="Selva J.P."/>
            <person name="Gallo C.A."/>
            <person name="Diaz A."/>
            <person name="Albertini E."/>
            <person name="Caccamo M."/>
            <person name="Echenique V."/>
        </authorList>
    </citation>
    <scope>NUCLEOTIDE SEQUENCE [LARGE SCALE GENOMIC DNA]</scope>
    <source>
        <strain evidence="4">cv. Victoria</strain>
        <tissue evidence="3">Leaf</tissue>
    </source>
</reference>
<evidence type="ECO:0000313" key="3">
    <source>
        <dbReference type="EMBL" id="TVU23725.1"/>
    </source>
</evidence>
<evidence type="ECO:0000313" key="4">
    <source>
        <dbReference type="Proteomes" id="UP000324897"/>
    </source>
</evidence>
<feature type="region of interest" description="Disordered" evidence="1">
    <location>
        <begin position="83"/>
        <end position="106"/>
    </location>
</feature>
<protein>
    <submittedName>
        <fullName evidence="3">Uncharacterized protein</fullName>
    </submittedName>
</protein>
<keyword evidence="2" id="KW-1133">Transmembrane helix</keyword>
<dbReference type="Gramene" id="TVU23725">
    <property type="protein sequence ID" value="TVU23725"/>
    <property type="gene ID" value="EJB05_26104"/>
</dbReference>
<organism evidence="3 4">
    <name type="scientific">Eragrostis curvula</name>
    <name type="common">weeping love grass</name>
    <dbReference type="NCBI Taxonomy" id="38414"/>
    <lineage>
        <taxon>Eukaryota</taxon>
        <taxon>Viridiplantae</taxon>
        <taxon>Streptophyta</taxon>
        <taxon>Embryophyta</taxon>
        <taxon>Tracheophyta</taxon>
        <taxon>Spermatophyta</taxon>
        <taxon>Magnoliopsida</taxon>
        <taxon>Liliopsida</taxon>
        <taxon>Poales</taxon>
        <taxon>Poaceae</taxon>
        <taxon>PACMAD clade</taxon>
        <taxon>Chloridoideae</taxon>
        <taxon>Eragrostideae</taxon>
        <taxon>Eragrostidinae</taxon>
        <taxon>Eragrostis</taxon>
    </lineage>
</organism>
<dbReference type="EMBL" id="RWGY01000013">
    <property type="protein sequence ID" value="TVU23725.1"/>
    <property type="molecule type" value="Genomic_DNA"/>
</dbReference>
<comment type="caution">
    <text evidence="3">The sequence shown here is derived from an EMBL/GenBank/DDBJ whole genome shotgun (WGS) entry which is preliminary data.</text>
</comment>
<evidence type="ECO:0000256" key="1">
    <source>
        <dbReference type="SAM" id="MobiDB-lite"/>
    </source>
</evidence>
<dbReference type="Proteomes" id="UP000324897">
    <property type="component" value="Chromosome 2"/>
</dbReference>
<keyword evidence="2" id="KW-0812">Transmembrane</keyword>
<name>A0A5J9UJZ0_9POAL</name>
<feature type="compositionally biased region" description="Low complexity" evidence="1">
    <location>
        <begin position="94"/>
        <end position="106"/>
    </location>
</feature>
<evidence type="ECO:0000256" key="2">
    <source>
        <dbReference type="SAM" id="Phobius"/>
    </source>
</evidence>
<keyword evidence="2" id="KW-0472">Membrane</keyword>